<protein>
    <submittedName>
        <fullName evidence="1">Uncharacterized protein</fullName>
    </submittedName>
</protein>
<dbReference type="Proteomes" id="UP001054945">
    <property type="component" value="Unassembled WGS sequence"/>
</dbReference>
<keyword evidence="2" id="KW-1185">Reference proteome</keyword>
<name>A0AAV4R317_CAEEX</name>
<sequence>MEEDIPFIVTEPIKEALPKPTVNLFSHVDGAQPLTLNDMNFHRISMEDHLTSIIDDCDLSICGSRAAVFADTEATHSVTGGKRYHFLKKRA</sequence>
<gene>
    <name evidence="1" type="ORF">CEXT_393501</name>
</gene>
<evidence type="ECO:0000313" key="2">
    <source>
        <dbReference type="Proteomes" id="UP001054945"/>
    </source>
</evidence>
<dbReference type="EMBL" id="BPLR01007402">
    <property type="protein sequence ID" value="GIY16703.1"/>
    <property type="molecule type" value="Genomic_DNA"/>
</dbReference>
<comment type="caution">
    <text evidence="1">The sequence shown here is derived from an EMBL/GenBank/DDBJ whole genome shotgun (WGS) entry which is preliminary data.</text>
</comment>
<dbReference type="AlphaFoldDB" id="A0AAV4R317"/>
<reference evidence="1 2" key="1">
    <citation type="submission" date="2021-06" db="EMBL/GenBank/DDBJ databases">
        <title>Caerostris extrusa draft genome.</title>
        <authorList>
            <person name="Kono N."/>
            <person name="Arakawa K."/>
        </authorList>
    </citation>
    <scope>NUCLEOTIDE SEQUENCE [LARGE SCALE GENOMIC DNA]</scope>
</reference>
<accession>A0AAV4R317</accession>
<evidence type="ECO:0000313" key="1">
    <source>
        <dbReference type="EMBL" id="GIY16703.1"/>
    </source>
</evidence>
<proteinExistence type="predicted"/>
<organism evidence="1 2">
    <name type="scientific">Caerostris extrusa</name>
    <name type="common">Bark spider</name>
    <name type="synonym">Caerostris bankana</name>
    <dbReference type="NCBI Taxonomy" id="172846"/>
    <lineage>
        <taxon>Eukaryota</taxon>
        <taxon>Metazoa</taxon>
        <taxon>Ecdysozoa</taxon>
        <taxon>Arthropoda</taxon>
        <taxon>Chelicerata</taxon>
        <taxon>Arachnida</taxon>
        <taxon>Araneae</taxon>
        <taxon>Araneomorphae</taxon>
        <taxon>Entelegynae</taxon>
        <taxon>Araneoidea</taxon>
        <taxon>Araneidae</taxon>
        <taxon>Caerostris</taxon>
    </lineage>
</organism>